<organism evidence="2 3">
    <name type="scientific">Sphingobium yanoikuyae</name>
    <name type="common">Sphingomonas yanoikuyae</name>
    <dbReference type="NCBI Taxonomy" id="13690"/>
    <lineage>
        <taxon>Bacteria</taxon>
        <taxon>Pseudomonadati</taxon>
        <taxon>Pseudomonadota</taxon>
        <taxon>Alphaproteobacteria</taxon>
        <taxon>Sphingomonadales</taxon>
        <taxon>Sphingomonadaceae</taxon>
        <taxon>Sphingobium</taxon>
    </lineage>
</organism>
<proteinExistence type="predicted"/>
<reference evidence="2 3" key="1">
    <citation type="submission" date="2017-04" db="EMBL/GenBank/DDBJ databases">
        <title>Characterization, genome and methylation analysis of a phthalic acid esters degrading strain Sphingobium yanoikuyae SHJ.</title>
        <authorList>
            <person name="Feng L."/>
        </authorList>
    </citation>
    <scope>NUCLEOTIDE SEQUENCE [LARGE SCALE GENOMIC DNA]</scope>
    <source>
        <strain evidence="2 3">SHJ</strain>
    </source>
</reference>
<dbReference type="AlphaFoldDB" id="A0A0J9CTV0"/>
<feature type="compositionally biased region" description="Basic and acidic residues" evidence="1">
    <location>
        <begin position="1"/>
        <end position="10"/>
    </location>
</feature>
<accession>A0A0J9CTV0</accession>
<protein>
    <submittedName>
        <fullName evidence="2">Uncharacterized protein</fullName>
    </submittedName>
</protein>
<dbReference type="Proteomes" id="UP000037029">
    <property type="component" value="Chromosome"/>
</dbReference>
<gene>
    <name evidence="2" type="ORF">BV87_12705</name>
</gene>
<evidence type="ECO:0000313" key="2">
    <source>
        <dbReference type="EMBL" id="ATP19173.1"/>
    </source>
</evidence>
<sequence length="109" mass="11566">MSRSPSDNRVKAPGISRWPARQPITPGVSIAVRPAPFPPCGVGRAVGVAFNTDDGQAVRPSSPSVVVATLTVFEGQAVFRAERPHSDGGVLLFRLRRGSRRLAPGEIQP</sequence>
<feature type="region of interest" description="Disordered" evidence="1">
    <location>
        <begin position="1"/>
        <end position="23"/>
    </location>
</feature>
<evidence type="ECO:0000313" key="3">
    <source>
        <dbReference type="Proteomes" id="UP000037029"/>
    </source>
</evidence>
<evidence type="ECO:0000256" key="1">
    <source>
        <dbReference type="SAM" id="MobiDB-lite"/>
    </source>
</evidence>
<dbReference type="EMBL" id="CP020925">
    <property type="protein sequence ID" value="ATP19173.1"/>
    <property type="molecule type" value="Genomic_DNA"/>
</dbReference>
<name>A0A0J9CTV0_SPHYA</name>